<organism evidence="1 2">
    <name type="scientific">Rhizophagus clarus</name>
    <dbReference type="NCBI Taxonomy" id="94130"/>
    <lineage>
        <taxon>Eukaryota</taxon>
        <taxon>Fungi</taxon>
        <taxon>Fungi incertae sedis</taxon>
        <taxon>Mucoromycota</taxon>
        <taxon>Glomeromycotina</taxon>
        <taxon>Glomeromycetes</taxon>
        <taxon>Glomerales</taxon>
        <taxon>Glomeraceae</taxon>
        <taxon>Rhizophagus</taxon>
    </lineage>
</organism>
<gene>
    <name evidence="1" type="ORF">RclHR1_11910004</name>
</gene>
<evidence type="ECO:0000313" key="2">
    <source>
        <dbReference type="Proteomes" id="UP000247702"/>
    </source>
</evidence>
<dbReference type="Proteomes" id="UP000247702">
    <property type="component" value="Unassembled WGS sequence"/>
</dbReference>
<comment type="caution">
    <text evidence="1">The sequence shown here is derived from an EMBL/GenBank/DDBJ whole genome shotgun (WGS) entry which is preliminary data.</text>
</comment>
<accession>A0A2Z6QXH4</accession>
<reference evidence="1 2" key="1">
    <citation type="submission" date="2017-11" db="EMBL/GenBank/DDBJ databases">
        <title>The genome of Rhizophagus clarus HR1 reveals common genetic basis of auxotrophy among arbuscular mycorrhizal fungi.</title>
        <authorList>
            <person name="Kobayashi Y."/>
        </authorList>
    </citation>
    <scope>NUCLEOTIDE SEQUENCE [LARGE SCALE GENOMIC DNA]</scope>
    <source>
        <strain evidence="1 2">HR1</strain>
    </source>
</reference>
<evidence type="ECO:0000313" key="1">
    <source>
        <dbReference type="EMBL" id="GBB85368.1"/>
    </source>
</evidence>
<name>A0A2Z6QXH4_9GLOM</name>
<keyword evidence="2" id="KW-1185">Reference proteome</keyword>
<protein>
    <submittedName>
        <fullName evidence="1">Uncharacterized protein</fullName>
    </submittedName>
</protein>
<dbReference type="AlphaFoldDB" id="A0A2Z6QXH4"/>
<dbReference type="STRING" id="94130.A0A2Z6QXH4"/>
<sequence length="81" mass="9263">MAGACVPPDLTAFIRSCCGKIARVMTKGTEEGVENIMKNVNKELDELVTNNDRKPYSLRKRPRVDYNVDRISKRQEQEDGY</sequence>
<proteinExistence type="predicted"/>
<dbReference type="EMBL" id="BEXD01000215">
    <property type="protein sequence ID" value="GBB85368.1"/>
    <property type="molecule type" value="Genomic_DNA"/>
</dbReference>